<dbReference type="InterPro" id="IPR017452">
    <property type="entry name" value="GPCR_Rhodpsn_7TM"/>
</dbReference>
<keyword evidence="7" id="KW-1185">Reference proteome</keyword>
<feature type="transmembrane region" description="Helical" evidence="5">
    <location>
        <begin position="215"/>
        <end position="233"/>
    </location>
</feature>
<evidence type="ECO:0000256" key="4">
    <source>
        <dbReference type="ARBA" id="ARBA00023136"/>
    </source>
</evidence>
<dbReference type="SUPFAM" id="SSF81321">
    <property type="entry name" value="Family A G protein-coupled receptor-like"/>
    <property type="match status" value="1"/>
</dbReference>
<feature type="domain" description="G-protein coupled receptors family 1 profile" evidence="6">
    <location>
        <begin position="57"/>
        <end position="278"/>
    </location>
</feature>
<proteinExistence type="predicted"/>
<organism evidence="7 8">
    <name type="scientific">Ascaris lumbricoides</name>
    <name type="common">Giant roundworm</name>
    <dbReference type="NCBI Taxonomy" id="6252"/>
    <lineage>
        <taxon>Eukaryota</taxon>
        <taxon>Metazoa</taxon>
        <taxon>Ecdysozoa</taxon>
        <taxon>Nematoda</taxon>
        <taxon>Chromadorea</taxon>
        <taxon>Rhabditida</taxon>
        <taxon>Spirurina</taxon>
        <taxon>Ascaridomorpha</taxon>
        <taxon>Ascaridoidea</taxon>
        <taxon>Ascarididae</taxon>
        <taxon>Ascaris</taxon>
    </lineage>
</organism>
<accession>A0A0M3I870</accession>
<dbReference type="GO" id="GO:0008528">
    <property type="term" value="F:G protein-coupled peptide receptor activity"/>
    <property type="evidence" value="ECO:0007669"/>
    <property type="project" value="InterPro"/>
</dbReference>
<dbReference type="PROSITE" id="PS50262">
    <property type="entry name" value="G_PROTEIN_RECEP_F1_2"/>
    <property type="match status" value="1"/>
</dbReference>
<comment type="subcellular location">
    <subcellularLocation>
        <location evidence="1">Membrane</location>
    </subcellularLocation>
</comment>
<dbReference type="AlphaFoldDB" id="A0A0M3I870"/>
<feature type="transmembrane region" description="Helical" evidence="5">
    <location>
        <begin position="85"/>
        <end position="106"/>
    </location>
</feature>
<evidence type="ECO:0000313" key="8">
    <source>
        <dbReference type="WBParaSite" id="ALUE_0001349901-mRNA-1"/>
    </source>
</evidence>
<evidence type="ECO:0000259" key="6">
    <source>
        <dbReference type="PROSITE" id="PS50262"/>
    </source>
</evidence>
<dbReference type="Proteomes" id="UP000036681">
    <property type="component" value="Unplaced"/>
</dbReference>
<evidence type="ECO:0000256" key="2">
    <source>
        <dbReference type="ARBA" id="ARBA00022692"/>
    </source>
</evidence>
<evidence type="ECO:0000256" key="5">
    <source>
        <dbReference type="SAM" id="Phobius"/>
    </source>
</evidence>
<dbReference type="PANTHER" id="PTHR46273:SF6">
    <property type="entry name" value="G-PROTEIN COUPLED RECEPTORS FAMILY 1 PROFILE DOMAIN-CONTAINING PROTEIN"/>
    <property type="match status" value="1"/>
</dbReference>
<name>A0A0M3I870_ASCLU</name>
<dbReference type="Pfam" id="PF10324">
    <property type="entry name" value="7TM_GPCR_Srw"/>
    <property type="match status" value="1"/>
</dbReference>
<feature type="transmembrane region" description="Helical" evidence="5">
    <location>
        <begin position="253"/>
        <end position="280"/>
    </location>
</feature>
<dbReference type="GO" id="GO:0005886">
    <property type="term" value="C:plasma membrane"/>
    <property type="evidence" value="ECO:0007669"/>
    <property type="project" value="TreeGrafter"/>
</dbReference>
<evidence type="ECO:0000256" key="3">
    <source>
        <dbReference type="ARBA" id="ARBA00022989"/>
    </source>
</evidence>
<feature type="transmembrane region" description="Helical" evidence="5">
    <location>
        <begin position="52"/>
        <end position="73"/>
    </location>
</feature>
<keyword evidence="4 5" id="KW-0472">Membrane</keyword>
<dbReference type="Gene3D" id="1.20.1070.10">
    <property type="entry name" value="Rhodopsin 7-helix transmembrane proteins"/>
    <property type="match status" value="1"/>
</dbReference>
<evidence type="ECO:0000256" key="1">
    <source>
        <dbReference type="ARBA" id="ARBA00004370"/>
    </source>
</evidence>
<evidence type="ECO:0000313" key="7">
    <source>
        <dbReference type="Proteomes" id="UP000036681"/>
    </source>
</evidence>
<dbReference type="PANTHER" id="PTHR46273">
    <property type="entry name" value="MYOSUPPRESSIN RECEPTOR 1, ISOFORM B-RELATED"/>
    <property type="match status" value="1"/>
</dbReference>
<reference evidence="8" key="1">
    <citation type="submission" date="2017-02" db="UniProtKB">
        <authorList>
            <consortium name="WormBaseParasite"/>
        </authorList>
    </citation>
    <scope>IDENTIFICATION</scope>
</reference>
<dbReference type="WBParaSite" id="ALUE_0001349901-mRNA-1">
    <property type="protein sequence ID" value="ALUE_0001349901-mRNA-1"/>
    <property type="gene ID" value="ALUE_0001349901"/>
</dbReference>
<feature type="transmembrane region" description="Helical" evidence="5">
    <location>
        <begin position="171"/>
        <end position="194"/>
    </location>
</feature>
<protein>
    <submittedName>
        <fullName evidence="8">G_PROTEIN_RECEP_F1_2 domain-containing protein</fullName>
    </submittedName>
</protein>
<sequence length="364" mass="41731">MDCQDDPKFFTDNDTVILSIIYLLRYEFSRDEENGYPYGWVLFLKIHAVTSIALHAVSLYLVVFMAYIRLCAIRTTNSRWLQTRLAGFTSLMIALVVFILCVPTLLAHEIYAQKRTLQYYTTVTENEHTSSSEYNQEYYDSVDAKYSIGFSAMVLQNNCMLLKMNLWLTGIMLKAVPCFLLLWLTFALLVKLRANSKKRMLRLGMKKDKRKDGSLRDRTTSMLLLMLCVFLSTELPQGVMAVLNAIYTKQFHLFVYLPLADVLDLLSLINCYVGFTVFFCTCTRYRQTLLTLFPQQCGCVTRSQTPTHNSMLLQQGVPKRYYTPQIDEHLTSKNIAQVSIMSTMQTTVTNGVTTILATEADAFV</sequence>
<keyword evidence="2 5" id="KW-0812">Transmembrane</keyword>
<keyword evidence="3 5" id="KW-1133">Transmembrane helix</keyword>
<dbReference type="InterPro" id="IPR053219">
    <property type="entry name" value="GPCR_Dmsr-1"/>
</dbReference>
<dbReference type="InterPro" id="IPR019427">
    <property type="entry name" value="7TM_GPCR_serpentine_rcpt_Srw"/>
</dbReference>